<reference evidence="1" key="1">
    <citation type="submission" date="2025-08" db="UniProtKB">
        <authorList>
            <consortium name="Ensembl"/>
        </authorList>
    </citation>
    <scope>IDENTIFICATION</scope>
</reference>
<evidence type="ECO:0000313" key="2">
    <source>
        <dbReference type="Proteomes" id="UP000694421"/>
    </source>
</evidence>
<name>A0A8D0CDS6_SALMN</name>
<reference evidence="1" key="2">
    <citation type="submission" date="2025-09" db="UniProtKB">
        <authorList>
            <consortium name="Ensembl"/>
        </authorList>
    </citation>
    <scope>IDENTIFICATION</scope>
</reference>
<accession>A0A8D0CDS6</accession>
<dbReference type="Ensembl" id="ENSSMRT00000023099.1">
    <property type="protein sequence ID" value="ENSSMRP00000019688.1"/>
    <property type="gene ID" value="ENSSMRG00000015356.1"/>
</dbReference>
<organism evidence="1 2">
    <name type="scientific">Salvator merianae</name>
    <name type="common">Argentine black and white tegu</name>
    <name type="synonym">Tupinambis merianae</name>
    <dbReference type="NCBI Taxonomy" id="96440"/>
    <lineage>
        <taxon>Eukaryota</taxon>
        <taxon>Metazoa</taxon>
        <taxon>Chordata</taxon>
        <taxon>Craniata</taxon>
        <taxon>Vertebrata</taxon>
        <taxon>Euteleostomi</taxon>
        <taxon>Lepidosauria</taxon>
        <taxon>Squamata</taxon>
        <taxon>Bifurcata</taxon>
        <taxon>Unidentata</taxon>
        <taxon>Episquamata</taxon>
        <taxon>Laterata</taxon>
        <taxon>Teiioidea</taxon>
        <taxon>Teiidae</taxon>
        <taxon>Salvator</taxon>
    </lineage>
</organism>
<dbReference type="AlphaFoldDB" id="A0A8D0CDS6"/>
<proteinExistence type="predicted"/>
<evidence type="ECO:0000313" key="1">
    <source>
        <dbReference type="Ensembl" id="ENSSMRP00000019688.1"/>
    </source>
</evidence>
<protein>
    <submittedName>
        <fullName evidence="1">Uncharacterized protein</fullName>
    </submittedName>
</protein>
<keyword evidence="2" id="KW-1185">Reference proteome</keyword>
<dbReference type="Proteomes" id="UP000694421">
    <property type="component" value="Unplaced"/>
</dbReference>
<sequence>KNQAFLLADFFHIDHMSHLSNSSCSQPCAKWHVYIPLNYIGEAKRDMSDAHLHTFITRFSPLSFEAEGYYPSSFMFTRNYRTKREGIGSSNYQCIL</sequence>